<dbReference type="SUPFAM" id="SSF49417">
    <property type="entry name" value="p53-like transcription factors"/>
    <property type="match status" value="1"/>
</dbReference>
<organism evidence="10 11">
    <name type="scientific">Syncephalis pseudoplumigaleata</name>
    <dbReference type="NCBI Taxonomy" id="1712513"/>
    <lineage>
        <taxon>Eukaryota</taxon>
        <taxon>Fungi</taxon>
        <taxon>Fungi incertae sedis</taxon>
        <taxon>Zoopagomycota</taxon>
        <taxon>Zoopagomycotina</taxon>
        <taxon>Zoopagomycetes</taxon>
        <taxon>Zoopagales</taxon>
        <taxon>Piptocephalidaceae</taxon>
        <taxon>Syncephalis</taxon>
    </lineage>
</organism>
<dbReference type="GO" id="GO:0000978">
    <property type="term" value="F:RNA polymerase II cis-regulatory region sequence-specific DNA binding"/>
    <property type="evidence" value="ECO:0007669"/>
    <property type="project" value="InterPro"/>
</dbReference>
<feature type="region of interest" description="Disordered" evidence="7">
    <location>
        <begin position="175"/>
        <end position="236"/>
    </location>
</feature>
<evidence type="ECO:0000313" key="11">
    <source>
        <dbReference type="Proteomes" id="UP000278143"/>
    </source>
</evidence>
<dbReference type="InterPro" id="IPR037095">
    <property type="entry name" value="RBP-J/Cbf11_DNA-bd_sf"/>
</dbReference>
<dbReference type="Gene3D" id="2.60.40.1450">
    <property type="entry name" value="LAG1, DNA binding domain"/>
    <property type="match status" value="1"/>
</dbReference>
<feature type="region of interest" description="Disordered" evidence="7">
    <location>
        <begin position="325"/>
        <end position="349"/>
    </location>
</feature>
<dbReference type="GO" id="GO:0001228">
    <property type="term" value="F:DNA-binding transcription activator activity, RNA polymerase II-specific"/>
    <property type="evidence" value="ECO:0007669"/>
    <property type="project" value="InterPro"/>
</dbReference>
<dbReference type="InterPro" id="IPR040159">
    <property type="entry name" value="CLS_fam"/>
</dbReference>
<dbReference type="InterPro" id="IPR015350">
    <property type="entry name" value="Beta-trefoil_DNA-bd_dom"/>
</dbReference>
<dbReference type="PANTHER" id="PTHR10665">
    <property type="entry name" value="RECOMBINING BINDING PROTEIN SUPPRESSOR OF HAIRLESS"/>
    <property type="match status" value="1"/>
</dbReference>
<dbReference type="SMART" id="SM01267">
    <property type="entry name" value="LAG1_DNAbind"/>
    <property type="match status" value="1"/>
</dbReference>
<dbReference type="GO" id="GO:0005634">
    <property type="term" value="C:nucleus"/>
    <property type="evidence" value="ECO:0007669"/>
    <property type="project" value="UniProtKB-SubCell"/>
</dbReference>
<gene>
    <name evidence="10" type="ORF">SYNPS1DRAFT_29867</name>
</gene>
<feature type="compositionally biased region" description="Low complexity" evidence="7">
    <location>
        <begin position="177"/>
        <end position="190"/>
    </location>
</feature>
<evidence type="ECO:0000256" key="3">
    <source>
        <dbReference type="ARBA" id="ARBA00023015"/>
    </source>
</evidence>
<dbReference type="Pfam" id="PF09271">
    <property type="entry name" value="LAG1-DNAbind"/>
    <property type="match status" value="1"/>
</dbReference>
<keyword evidence="11" id="KW-1185">Reference proteome</keyword>
<sequence length="785" mass="84683">MSTTSTRSQPFGFDRAPPTMPWPATKDNSSSSSSEARVKRARVSAPRESSPCIGGLSDSESHASSGSLRSLLDAVELEHQRLSSASPSATDNGACRGIDSDWSTMPSPVQPSHSHASMSIASLINRDDDGRLGPMLASINACSDGEESQHSCDETGALAQLPHGWTCSKPMREIDPSQSTAAAGSTMASMPNPPPLLPLLPLQPTSPSSLPSFHQHHLGASGPTMSGMDHHPPLPHSDSSIATMARTRDIIAHMQMIGREQANGSHAAASTTASAPLSGGGAATITTVTCWHAAVAQKSYGCEKRFLCPPPVVRVLRHSLPAEQDSMHASARDHSQSTAHDDSPSAMDKPQLSMTVMCENASRDLVQKSLLDENHMGSFKYLHVTGTDKAKQFYLKLKLHGRNSIPFATFDSAPIAIISKPSKKTVKARNISTCIFDGCHVSLFSRINSQTVRTRYLDTEDGRLCAKNSSWSAFTIEIVRDSTTPIALSYSGMAAAASAAAVRLGAIPITYGSRIVLTDRETGTSTGPLIIRKVERGQIVQDANGPVSQMQKVALEKADDPLPGTVHDPAQAVYLCAGYDANLVSTTELGEGYHKLEIKPSPFLSFNRPRQATDTLATCIDDHLCWTIVGLAQFQYTFCEQAGAAEEPVSPCPEIVGELTVNLESAQPRLYIPVRHWYAHIRHQLQPPRELWLGSLGPVPVHVVHPSHYSFCHRQETSADITLIEVILPDPSVLLMEKKKEGGGSHRHSDNAPELPPIHVGEPTVWRYLSAPLYLLQFALQIAKQ</sequence>
<dbReference type="EMBL" id="KZ990270">
    <property type="protein sequence ID" value="RKP24363.1"/>
    <property type="molecule type" value="Genomic_DNA"/>
</dbReference>
<comment type="subcellular location">
    <subcellularLocation>
        <location evidence="1">Nucleus</location>
    </subcellularLocation>
</comment>
<dbReference type="SUPFAM" id="SSF110217">
    <property type="entry name" value="DNA-binding protein LAG-1 (CSL)"/>
    <property type="match status" value="1"/>
</dbReference>
<evidence type="ECO:0000259" key="8">
    <source>
        <dbReference type="SMART" id="SM01267"/>
    </source>
</evidence>
<dbReference type="InterPro" id="IPR015351">
    <property type="entry name" value="RBP-J/Cbf11/Cbf12_DNA-bd"/>
</dbReference>
<proteinExistence type="inferred from homology"/>
<feature type="domain" description="Beta-trefoil DNA-binding" evidence="9">
    <location>
        <begin position="433"/>
        <end position="626"/>
    </location>
</feature>
<accession>A0A4P9YW98</accession>
<feature type="compositionally biased region" description="Basic and acidic residues" evidence="7">
    <location>
        <begin position="330"/>
        <end position="343"/>
    </location>
</feature>
<evidence type="ECO:0000256" key="7">
    <source>
        <dbReference type="SAM" id="MobiDB-lite"/>
    </source>
</evidence>
<protein>
    <recommendedName>
        <fullName evidence="12">Beta-trefoil DNA-binding domain-containing protein</fullName>
    </recommendedName>
</protein>
<reference evidence="11" key="1">
    <citation type="journal article" date="2018" name="Nat. Microbiol.">
        <title>Leveraging single-cell genomics to expand the fungal tree of life.</title>
        <authorList>
            <person name="Ahrendt S.R."/>
            <person name="Quandt C.A."/>
            <person name="Ciobanu D."/>
            <person name="Clum A."/>
            <person name="Salamov A."/>
            <person name="Andreopoulos B."/>
            <person name="Cheng J.F."/>
            <person name="Woyke T."/>
            <person name="Pelin A."/>
            <person name="Henrissat B."/>
            <person name="Reynolds N.K."/>
            <person name="Benny G.L."/>
            <person name="Smith M.E."/>
            <person name="James T.Y."/>
            <person name="Grigoriev I.V."/>
        </authorList>
    </citation>
    <scope>NUCLEOTIDE SEQUENCE [LARGE SCALE GENOMIC DNA]</scope>
    <source>
        <strain evidence="11">Benny S71-1</strain>
    </source>
</reference>
<dbReference type="AlphaFoldDB" id="A0A4P9YW98"/>
<keyword evidence="5" id="KW-0804">Transcription</keyword>
<dbReference type="OrthoDB" id="5600360at2759"/>
<evidence type="ECO:0000256" key="2">
    <source>
        <dbReference type="ARBA" id="ARBA00009704"/>
    </source>
</evidence>
<evidence type="ECO:0000256" key="6">
    <source>
        <dbReference type="ARBA" id="ARBA00023242"/>
    </source>
</evidence>
<keyword evidence="3" id="KW-0805">Transcription regulation</keyword>
<dbReference type="InterPro" id="IPR008967">
    <property type="entry name" value="p53-like_TF_DNA-bd_sf"/>
</dbReference>
<evidence type="ECO:0000256" key="4">
    <source>
        <dbReference type="ARBA" id="ARBA00023125"/>
    </source>
</evidence>
<evidence type="ECO:0000256" key="5">
    <source>
        <dbReference type="ARBA" id="ARBA00023163"/>
    </source>
</evidence>
<evidence type="ECO:0008006" key="12">
    <source>
        <dbReference type="Google" id="ProtNLM"/>
    </source>
</evidence>
<name>A0A4P9YW98_9FUNG</name>
<comment type="similarity">
    <text evidence="2">Belongs to the Su(H) family.</text>
</comment>
<keyword evidence="4" id="KW-0238">DNA-binding</keyword>
<dbReference type="Gene3D" id="2.80.10.50">
    <property type="match status" value="1"/>
</dbReference>
<dbReference type="Proteomes" id="UP000278143">
    <property type="component" value="Unassembled WGS sequence"/>
</dbReference>
<evidence type="ECO:0000313" key="10">
    <source>
        <dbReference type="EMBL" id="RKP24363.1"/>
    </source>
</evidence>
<feature type="domain" description="RBP-J/Cbf11/Cbf12 DNA binding" evidence="8">
    <location>
        <begin position="287"/>
        <end position="432"/>
    </location>
</feature>
<evidence type="ECO:0000256" key="1">
    <source>
        <dbReference type="ARBA" id="ARBA00004123"/>
    </source>
</evidence>
<dbReference type="Pfam" id="PF09270">
    <property type="entry name" value="BTD"/>
    <property type="match status" value="1"/>
</dbReference>
<dbReference type="InterPro" id="IPR036358">
    <property type="entry name" value="BTD_sf"/>
</dbReference>
<evidence type="ECO:0000259" key="9">
    <source>
        <dbReference type="SMART" id="SM01268"/>
    </source>
</evidence>
<feature type="region of interest" description="Disordered" evidence="7">
    <location>
        <begin position="1"/>
        <end position="67"/>
    </location>
</feature>
<keyword evidence="6" id="KW-0539">Nucleus</keyword>
<dbReference type="SMART" id="SM01268">
    <property type="entry name" value="BTD"/>
    <property type="match status" value="1"/>
</dbReference>
<feature type="compositionally biased region" description="Low complexity" evidence="7">
    <location>
        <begin position="199"/>
        <end position="212"/>
    </location>
</feature>